<evidence type="ECO:0000313" key="2">
    <source>
        <dbReference type="Proteomes" id="UP000242205"/>
    </source>
</evidence>
<reference evidence="1 2" key="1">
    <citation type="submission" date="2018-01" db="EMBL/GenBank/DDBJ databases">
        <authorList>
            <person name="Fu G.-Y."/>
        </authorList>
    </citation>
    <scope>NUCLEOTIDE SEQUENCE [LARGE SCALE GENOMIC DNA]</scope>
    <source>
        <strain evidence="1 2">SY39</strain>
    </source>
</reference>
<organism evidence="1 2">
    <name type="scientific">Pseudazoarcus pumilus</name>
    <dbReference type="NCBI Taxonomy" id="2067960"/>
    <lineage>
        <taxon>Bacteria</taxon>
        <taxon>Pseudomonadati</taxon>
        <taxon>Pseudomonadota</taxon>
        <taxon>Betaproteobacteria</taxon>
        <taxon>Rhodocyclales</taxon>
        <taxon>Zoogloeaceae</taxon>
        <taxon>Pseudazoarcus</taxon>
    </lineage>
</organism>
<dbReference type="RefSeq" id="WP_102247464.1">
    <property type="nucleotide sequence ID" value="NZ_CP025682.1"/>
</dbReference>
<keyword evidence="2" id="KW-1185">Reference proteome</keyword>
<dbReference type="AlphaFoldDB" id="A0A2I6S836"/>
<proteinExistence type="predicted"/>
<dbReference type="Proteomes" id="UP000242205">
    <property type="component" value="Chromosome"/>
</dbReference>
<gene>
    <name evidence="1" type="ORF">C0099_11040</name>
</gene>
<evidence type="ECO:0000313" key="1">
    <source>
        <dbReference type="EMBL" id="AUN95415.1"/>
    </source>
</evidence>
<name>A0A2I6S836_9RHOO</name>
<protein>
    <submittedName>
        <fullName evidence="1">Uncharacterized protein</fullName>
    </submittedName>
</protein>
<accession>A0A2I6S836</accession>
<dbReference type="KEGG" id="atw:C0099_11040"/>
<sequence>MIERLRWFLIRQRYRWQIVRHSGAELNRRVTVEAYLLDCAAGKRPLPDASKCRELALNLGVPSDFGRKL</sequence>
<dbReference type="EMBL" id="CP025682">
    <property type="protein sequence ID" value="AUN95415.1"/>
    <property type="molecule type" value="Genomic_DNA"/>
</dbReference>